<evidence type="ECO:0000256" key="3">
    <source>
        <dbReference type="ARBA" id="ARBA00023015"/>
    </source>
</evidence>
<dbReference type="EMBL" id="JACHEQ010000007">
    <property type="protein sequence ID" value="MBB5355666.1"/>
    <property type="molecule type" value="Genomic_DNA"/>
</dbReference>
<dbReference type="PROSITE" id="PS51755">
    <property type="entry name" value="OMPR_PHOB"/>
    <property type="match status" value="1"/>
</dbReference>
<dbReference type="InterPro" id="IPR011006">
    <property type="entry name" value="CheY-like_superfamily"/>
</dbReference>
<evidence type="ECO:0000256" key="6">
    <source>
        <dbReference type="PROSITE-ProRule" id="PRU00169"/>
    </source>
</evidence>
<evidence type="ECO:0000313" key="10">
    <source>
        <dbReference type="EMBL" id="MBB5355666.1"/>
    </source>
</evidence>
<evidence type="ECO:0000256" key="5">
    <source>
        <dbReference type="ARBA" id="ARBA00023163"/>
    </source>
</evidence>
<dbReference type="Gene3D" id="3.40.50.2300">
    <property type="match status" value="1"/>
</dbReference>
<name>A0A7W8N723_9BACL</name>
<keyword evidence="2" id="KW-0902">Two-component regulatory system</keyword>
<dbReference type="SMART" id="SM00448">
    <property type="entry name" value="REC"/>
    <property type="match status" value="1"/>
</dbReference>
<keyword evidence="11" id="KW-1185">Reference proteome</keyword>
<proteinExistence type="predicted"/>
<dbReference type="Proteomes" id="UP000583699">
    <property type="component" value="Unassembled WGS sequence"/>
</dbReference>
<comment type="caution">
    <text evidence="10">The sequence shown here is derived from an EMBL/GenBank/DDBJ whole genome shotgun (WGS) entry which is preliminary data.</text>
</comment>
<dbReference type="CDD" id="cd00383">
    <property type="entry name" value="trans_reg_C"/>
    <property type="match status" value="1"/>
</dbReference>
<evidence type="ECO:0000313" key="11">
    <source>
        <dbReference type="Proteomes" id="UP000583699"/>
    </source>
</evidence>
<feature type="DNA-binding region" description="OmpR/PhoB-type" evidence="7">
    <location>
        <begin position="129"/>
        <end position="226"/>
    </location>
</feature>
<dbReference type="InterPro" id="IPR016032">
    <property type="entry name" value="Sig_transdc_resp-reg_C-effctor"/>
</dbReference>
<dbReference type="Gene3D" id="1.10.10.10">
    <property type="entry name" value="Winged helix-like DNA-binding domain superfamily/Winged helix DNA-binding domain"/>
    <property type="match status" value="1"/>
</dbReference>
<keyword evidence="3" id="KW-0805">Transcription regulation</keyword>
<keyword evidence="1 6" id="KW-0597">Phosphoprotein</keyword>
<feature type="domain" description="OmpR/PhoB-type" evidence="9">
    <location>
        <begin position="129"/>
        <end position="226"/>
    </location>
</feature>
<dbReference type="Pfam" id="PF00486">
    <property type="entry name" value="Trans_reg_C"/>
    <property type="match status" value="1"/>
</dbReference>
<keyword evidence="4 7" id="KW-0238">DNA-binding</keyword>
<evidence type="ECO:0000256" key="7">
    <source>
        <dbReference type="PROSITE-ProRule" id="PRU01091"/>
    </source>
</evidence>
<dbReference type="GO" id="GO:0000976">
    <property type="term" value="F:transcription cis-regulatory region binding"/>
    <property type="evidence" value="ECO:0007669"/>
    <property type="project" value="TreeGrafter"/>
</dbReference>
<dbReference type="Pfam" id="PF00072">
    <property type="entry name" value="Response_reg"/>
    <property type="match status" value="1"/>
</dbReference>
<dbReference type="InterPro" id="IPR036388">
    <property type="entry name" value="WH-like_DNA-bd_sf"/>
</dbReference>
<dbReference type="InterPro" id="IPR039420">
    <property type="entry name" value="WalR-like"/>
</dbReference>
<dbReference type="SUPFAM" id="SSF52172">
    <property type="entry name" value="CheY-like"/>
    <property type="match status" value="1"/>
</dbReference>
<evidence type="ECO:0000256" key="2">
    <source>
        <dbReference type="ARBA" id="ARBA00023012"/>
    </source>
</evidence>
<dbReference type="SUPFAM" id="SSF46894">
    <property type="entry name" value="C-terminal effector domain of the bipartite response regulators"/>
    <property type="match status" value="1"/>
</dbReference>
<dbReference type="InterPro" id="IPR001867">
    <property type="entry name" value="OmpR/PhoB-type_DNA-bd"/>
</dbReference>
<dbReference type="GO" id="GO:0005829">
    <property type="term" value="C:cytosol"/>
    <property type="evidence" value="ECO:0007669"/>
    <property type="project" value="TreeGrafter"/>
</dbReference>
<evidence type="ECO:0000259" key="8">
    <source>
        <dbReference type="PROSITE" id="PS50110"/>
    </source>
</evidence>
<protein>
    <submittedName>
        <fullName evidence="10">Two-component system OmpR family response regulator</fullName>
    </submittedName>
</protein>
<dbReference type="Gene3D" id="6.10.250.690">
    <property type="match status" value="1"/>
</dbReference>
<feature type="domain" description="Response regulatory" evidence="8">
    <location>
        <begin position="5"/>
        <end position="120"/>
    </location>
</feature>
<evidence type="ECO:0000256" key="4">
    <source>
        <dbReference type="ARBA" id="ARBA00023125"/>
    </source>
</evidence>
<dbReference type="SMART" id="SM00862">
    <property type="entry name" value="Trans_reg_C"/>
    <property type="match status" value="1"/>
</dbReference>
<reference evidence="10 11" key="1">
    <citation type="submission" date="2020-08" db="EMBL/GenBank/DDBJ databases">
        <title>Genomic Encyclopedia of Type Strains, Phase IV (KMG-IV): sequencing the most valuable type-strain genomes for metagenomic binning, comparative biology and taxonomic classification.</title>
        <authorList>
            <person name="Goeker M."/>
        </authorList>
    </citation>
    <scope>NUCLEOTIDE SEQUENCE [LARGE SCALE GENOMIC DNA]</scope>
    <source>
        <strain evidence="10 11">DSM 19169</strain>
    </source>
</reference>
<dbReference type="GO" id="GO:0000156">
    <property type="term" value="F:phosphorelay response regulator activity"/>
    <property type="evidence" value="ECO:0007669"/>
    <property type="project" value="TreeGrafter"/>
</dbReference>
<dbReference type="GO" id="GO:0006355">
    <property type="term" value="P:regulation of DNA-templated transcription"/>
    <property type="evidence" value="ECO:0007669"/>
    <property type="project" value="InterPro"/>
</dbReference>
<dbReference type="AlphaFoldDB" id="A0A7W8N723"/>
<dbReference type="PANTHER" id="PTHR48111">
    <property type="entry name" value="REGULATOR OF RPOS"/>
    <property type="match status" value="1"/>
</dbReference>
<evidence type="ECO:0000256" key="1">
    <source>
        <dbReference type="ARBA" id="ARBA00022553"/>
    </source>
</evidence>
<dbReference type="PROSITE" id="PS50110">
    <property type="entry name" value="RESPONSE_REGULATORY"/>
    <property type="match status" value="1"/>
</dbReference>
<keyword evidence="5" id="KW-0804">Transcription</keyword>
<accession>A0A7W8N723</accession>
<dbReference type="PANTHER" id="PTHR48111:SF22">
    <property type="entry name" value="REGULATOR OF RPOS"/>
    <property type="match status" value="1"/>
</dbReference>
<dbReference type="GO" id="GO:0032993">
    <property type="term" value="C:protein-DNA complex"/>
    <property type="evidence" value="ECO:0007669"/>
    <property type="project" value="TreeGrafter"/>
</dbReference>
<dbReference type="InterPro" id="IPR001789">
    <property type="entry name" value="Sig_transdc_resp-reg_receiver"/>
</dbReference>
<feature type="modified residue" description="4-aspartylphosphate" evidence="6">
    <location>
        <position position="55"/>
    </location>
</feature>
<sequence length="226" mass="25957">MMRMKVLLAEDDIYLGELIVHLLKKKGVEHIDWVQEGEDAYDYALASFYDVIILDWMLPNGDGVSICQRLRKNGYHGAILMLTAKDAVQDRVEGLEAGADDYLVKPFEIDELMARLKALARRSFAPIQEEIVRWGAFEVNRTSHTLMKNGEQIILTPREFQLLDLLLQNRGRVLTRDIILDRIWGYDADVSMKTIDATVKLLRKKIGDEHQQLIKTVRGVGYTIEK</sequence>
<gene>
    <name evidence="10" type="ORF">HNR43_001641</name>
</gene>
<evidence type="ECO:0000259" key="9">
    <source>
        <dbReference type="PROSITE" id="PS51755"/>
    </source>
</evidence>
<organism evidence="10 11">
    <name type="scientific">Anoxybacillus mongoliensis</name>
    <dbReference type="NCBI Taxonomy" id="452565"/>
    <lineage>
        <taxon>Bacteria</taxon>
        <taxon>Bacillati</taxon>
        <taxon>Bacillota</taxon>
        <taxon>Bacilli</taxon>
        <taxon>Bacillales</taxon>
        <taxon>Anoxybacillaceae</taxon>
        <taxon>Anoxybacillus</taxon>
    </lineage>
</organism>